<keyword evidence="3" id="KW-1185">Reference proteome</keyword>
<dbReference type="EMBL" id="CAJGYO010000019">
    <property type="protein sequence ID" value="CAD6339149.1"/>
    <property type="molecule type" value="Genomic_DNA"/>
</dbReference>
<gene>
    <name evidence="2" type="ORF">NCGR_LOCUS63247</name>
</gene>
<evidence type="ECO:0000313" key="3">
    <source>
        <dbReference type="Proteomes" id="UP000604825"/>
    </source>
</evidence>
<sequence>MELSPNPRSRIQVEWVGGYFAAAHQESWPTSASLYGDDRVTHRPAASPADGTRTTSGSGDAVPHRGMETRCRHQRLGRPADYLSLLPLDRWSQRRLRNASGGRGSPGSWPGTTHSGGAEMGYCSLLGETADYVRYLCSSPSNDRSPNGASRKRRD</sequence>
<dbReference type="AlphaFoldDB" id="A0A811S994"/>
<dbReference type="Proteomes" id="UP000604825">
    <property type="component" value="Unassembled WGS sequence"/>
</dbReference>
<feature type="region of interest" description="Disordered" evidence="1">
    <location>
        <begin position="97"/>
        <end position="116"/>
    </location>
</feature>
<feature type="region of interest" description="Disordered" evidence="1">
    <location>
        <begin position="38"/>
        <end position="74"/>
    </location>
</feature>
<reference evidence="2" key="1">
    <citation type="submission" date="2020-10" db="EMBL/GenBank/DDBJ databases">
        <authorList>
            <person name="Han B."/>
            <person name="Lu T."/>
            <person name="Zhao Q."/>
            <person name="Huang X."/>
            <person name="Zhao Y."/>
        </authorList>
    </citation>
    <scope>NUCLEOTIDE SEQUENCE</scope>
</reference>
<evidence type="ECO:0000256" key="1">
    <source>
        <dbReference type="SAM" id="MobiDB-lite"/>
    </source>
</evidence>
<organism evidence="2 3">
    <name type="scientific">Miscanthus lutarioriparius</name>
    <dbReference type="NCBI Taxonomy" id="422564"/>
    <lineage>
        <taxon>Eukaryota</taxon>
        <taxon>Viridiplantae</taxon>
        <taxon>Streptophyta</taxon>
        <taxon>Embryophyta</taxon>
        <taxon>Tracheophyta</taxon>
        <taxon>Spermatophyta</taxon>
        <taxon>Magnoliopsida</taxon>
        <taxon>Liliopsida</taxon>
        <taxon>Poales</taxon>
        <taxon>Poaceae</taxon>
        <taxon>PACMAD clade</taxon>
        <taxon>Panicoideae</taxon>
        <taxon>Andropogonodae</taxon>
        <taxon>Andropogoneae</taxon>
        <taxon>Saccharinae</taxon>
        <taxon>Miscanthus</taxon>
    </lineage>
</organism>
<evidence type="ECO:0000313" key="2">
    <source>
        <dbReference type="EMBL" id="CAD6339149.1"/>
    </source>
</evidence>
<proteinExistence type="predicted"/>
<feature type="compositionally biased region" description="Basic and acidic residues" evidence="1">
    <location>
        <begin position="62"/>
        <end position="71"/>
    </location>
</feature>
<protein>
    <submittedName>
        <fullName evidence="2">Uncharacterized protein</fullName>
    </submittedName>
</protein>
<accession>A0A811S994</accession>
<name>A0A811S994_9POAL</name>
<comment type="caution">
    <text evidence="2">The sequence shown here is derived from an EMBL/GenBank/DDBJ whole genome shotgun (WGS) entry which is preliminary data.</text>
</comment>